<protein>
    <submittedName>
        <fullName evidence="2">Transposase</fullName>
    </submittedName>
</protein>
<name>A0A4U5W5K5_STRLS</name>
<feature type="region of interest" description="Disordered" evidence="1">
    <location>
        <begin position="26"/>
        <end position="144"/>
    </location>
</feature>
<organism evidence="2 3">
    <name type="scientific">Streptomyces lasalocidi</name>
    <name type="common">Streptomyces lasaliensis</name>
    <dbReference type="NCBI Taxonomy" id="324833"/>
    <lineage>
        <taxon>Bacteria</taxon>
        <taxon>Bacillati</taxon>
        <taxon>Actinomycetota</taxon>
        <taxon>Actinomycetes</taxon>
        <taxon>Kitasatosporales</taxon>
        <taxon>Streptomycetaceae</taxon>
        <taxon>Streptomyces</taxon>
    </lineage>
</organism>
<sequence length="202" mass="21571">MVAGQQVINGMIVKIQAGITWRDLPERYGPRQRSPSASGATPWTACPPGLCSRSRPGQTRQVTSTGSCKSTPPSSAPTSTPPPPAEMGEAPAGRTGRSRPRPIPRRTDSQDPPRLRRQGPPSRPPDHGRTASRQHLRIGPAGQDSTYFLGPAQAGYAANLTVRSRPSRWSVTDIRPALLTATAASSNAASPVRRLSGHRHQI</sequence>
<feature type="compositionally biased region" description="Polar residues" evidence="1">
    <location>
        <begin position="55"/>
        <end position="69"/>
    </location>
</feature>
<feature type="compositionally biased region" description="Basic and acidic residues" evidence="1">
    <location>
        <begin position="105"/>
        <end position="114"/>
    </location>
</feature>
<keyword evidence="3" id="KW-1185">Reference proteome</keyword>
<comment type="caution">
    <text evidence="2">The sequence shown here is derived from an EMBL/GenBank/DDBJ whole genome shotgun (WGS) entry which is preliminary data.</text>
</comment>
<dbReference type="Proteomes" id="UP000305929">
    <property type="component" value="Unassembled WGS sequence"/>
</dbReference>
<evidence type="ECO:0000313" key="2">
    <source>
        <dbReference type="EMBL" id="TKS96181.1"/>
    </source>
</evidence>
<gene>
    <name evidence="2" type="ORF">E4U91_36175</name>
</gene>
<dbReference type="OrthoDB" id="4546548at2"/>
<evidence type="ECO:0000256" key="1">
    <source>
        <dbReference type="SAM" id="MobiDB-lite"/>
    </source>
</evidence>
<evidence type="ECO:0000313" key="3">
    <source>
        <dbReference type="Proteomes" id="UP000305929"/>
    </source>
</evidence>
<dbReference type="AlphaFoldDB" id="A0A4U5W5K5"/>
<reference evidence="2 3" key="1">
    <citation type="submission" date="2019-04" db="EMBL/GenBank/DDBJ databases">
        <title>Streptomyces lasaliensis sp. nov., an Actinomycete isolated from soil which produces the polyether antibiotic lasalocid.</title>
        <authorList>
            <person name="Erwin G."/>
            <person name="Haber C."/>
        </authorList>
    </citation>
    <scope>NUCLEOTIDE SEQUENCE [LARGE SCALE GENOMIC DNA]</scope>
    <source>
        <strain evidence="2 3">X-537</strain>
    </source>
</reference>
<accession>A0A4U5W5K5</accession>
<proteinExistence type="predicted"/>
<dbReference type="EMBL" id="SZNQ01000003">
    <property type="protein sequence ID" value="TKS96181.1"/>
    <property type="molecule type" value="Genomic_DNA"/>
</dbReference>